<sequence>MSEQGDRDKHEHCDEGMRNRRGGCGPSAVLTLTVRVGRGHLQDSKNRFPSVTMTTQGSSLTSDLTPLSLSVVDVSKDDQPLLALT</sequence>
<name>A0A6A4T535_SCOMX</name>
<dbReference type="EMBL" id="VEVO01000004">
    <property type="protein sequence ID" value="KAF0042686.1"/>
    <property type="molecule type" value="Genomic_DNA"/>
</dbReference>
<evidence type="ECO:0000313" key="2">
    <source>
        <dbReference type="EMBL" id="KAF0042686.1"/>
    </source>
</evidence>
<feature type="compositionally biased region" description="Polar residues" evidence="1">
    <location>
        <begin position="47"/>
        <end position="57"/>
    </location>
</feature>
<feature type="compositionally biased region" description="Basic and acidic residues" evidence="1">
    <location>
        <begin position="1"/>
        <end position="18"/>
    </location>
</feature>
<gene>
    <name evidence="2" type="ORF">F2P81_004023</name>
</gene>
<proteinExistence type="predicted"/>
<reference evidence="2 3" key="1">
    <citation type="submission" date="2019-06" db="EMBL/GenBank/DDBJ databases">
        <title>Draft genomes of female and male turbot (Scophthalmus maximus).</title>
        <authorList>
            <person name="Xu H."/>
            <person name="Xu X.-W."/>
            <person name="Shao C."/>
            <person name="Chen S."/>
        </authorList>
    </citation>
    <scope>NUCLEOTIDE SEQUENCE [LARGE SCALE GENOMIC DNA]</scope>
    <source>
        <strain evidence="2">Ysfricsl-2016a</strain>
        <tissue evidence="2">Blood</tissue>
    </source>
</reference>
<evidence type="ECO:0000256" key="1">
    <source>
        <dbReference type="SAM" id="MobiDB-lite"/>
    </source>
</evidence>
<protein>
    <submittedName>
        <fullName evidence="2">Uncharacterized protein</fullName>
    </submittedName>
</protein>
<feature type="region of interest" description="Disordered" evidence="1">
    <location>
        <begin position="1"/>
        <end position="26"/>
    </location>
</feature>
<dbReference type="AlphaFoldDB" id="A0A6A4T535"/>
<accession>A0A6A4T535</accession>
<dbReference type="Proteomes" id="UP000438429">
    <property type="component" value="Unassembled WGS sequence"/>
</dbReference>
<evidence type="ECO:0000313" key="3">
    <source>
        <dbReference type="Proteomes" id="UP000438429"/>
    </source>
</evidence>
<comment type="caution">
    <text evidence="2">The sequence shown here is derived from an EMBL/GenBank/DDBJ whole genome shotgun (WGS) entry which is preliminary data.</text>
</comment>
<organism evidence="2 3">
    <name type="scientific">Scophthalmus maximus</name>
    <name type="common">Turbot</name>
    <name type="synonym">Psetta maxima</name>
    <dbReference type="NCBI Taxonomy" id="52904"/>
    <lineage>
        <taxon>Eukaryota</taxon>
        <taxon>Metazoa</taxon>
        <taxon>Chordata</taxon>
        <taxon>Craniata</taxon>
        <taxon>Vertebrata</taxon>
        <taxon>Euteleostomi</taxon>
        <taxon>Actinopterygii</taxon>
        <taxon>Neopterygii</taxon>
        <taxon>Teleostei</taxon>
        <taxon>Neoteleostei</taxon>
        <taxon>Acanthomorphata</taxon>
        <taxon>Carangaria</taxon>
        <taxon>Pleuronectiformes</taxon>
        <taxon>Pleuronectoidei</taxon>
        <taxon>Scophthalmidae</taxon>
        <taxon>Scophthalmus</taxon>
    </lineage>
</organism>
<feature type="region of interest" description="Disordered" evidence="1">
    <location>
        <begin position="41"/>
        <end position="60"/>
    </location>
</feature>